<evidence type="ECO:0000313" key="2">
    <source>
        <dbReference type="RefSeq" id="XP_026744324.1"/>
    </source>
</evidence>
<dbReference type="KEGG" id="tnl:113505715"/>
<sequence length="123" mass="14112">MLKITAFLALAFIENLKKKFQLLISTFPVSCAWSSGLSCGSCGPECAPACGTRRFRACCFNYLRRKRTDGLKIHLLEDDFTQNLPLHHISKTPSEEQWLFSVLANENHPYNFENKAENHLEEY</sequence>
<keyword evidence="1" id="KW-1185">Reference proteome</keyword>
<dbReference type="OrthoDB" id="8195871at2759"/>
<dbReference type="InParanoid" id="A0A7E5WUW2"/>
<proteinExistence type="predicted"/>
<name>A0A7E5WUW2_TRINI</name>
<reference evidence="2" key="1">
    <citation type="submission" date="2025-08" db="UniProtKB">
        <authorList>
            <consortium name="RefSeq"/>
        </authorList>
    </citation>
    <scope>IDENTIFICATION</scope>
</reference>
<evidence type="ECO:0000313" key="1">
    <source>
        <dbReference type="Proteomes" id="UP000322000"/>
    </source>
</evidence>
<dbReference type="GeneID" id="113505715"/>
<dbReference type="AlphaFoldDB" id="A0A7E5WUW2"/>
<organism evidence="1 2">
    <name type="scientific">Trichoplusia ni</name>
    <name type="common">Cabbage looper</name>
    <dbReference type="NCBI Taxonomy" id="7111"/>
    <lineage>
        <taxon>Eukaryota</taxon>
        <taxon>Metazoa</taxon>
        <taxon>Ecdysozoa</taxon>
        <taxon>Arthropoda</taxon>
        <taxon>Hexapoda</taxon>
        <taxon>Insecta</taxon>
        <taxon>Pterygota</taxon>
        <taxon>Neoptera</taxon>
        <taxon>Endopterygota</taxon>
        <taxon>Lepidoptera</taxon>
        <taxon>Glossata</taxon>
        <taxon>Ditrysia</taxon>
        <taxon>Noctuoidea</taxon>
        <taxon>Noctuidae</taxon>
        <taxon>Plusiinae</taxon>
        <taxon>Trichoplusia</taxon>
    </lineage>
</organism>
<accession>A0A7E5WUW2</accession>
<gene>
    <name evidence="2" type="primary">LOC113505715</name>
</gene>
<dbReference type="RefSeq" id="XP_026744324.1">
    <property type="nucleotide sequence ID" value="XM_026888523.1"/>
</dbReference>
<protein>
    <submittedName>
        <fullName evidence="2">Uncharacterized protein LOC113505715</fullName>
    </submittedName>
</protein>
<dbReference type="Proteomes" id="UP000322000">
    <property type="component" value="Chromosome 26"/>
</dbReference>